<accession>A0A328NJ28</accession>
<sequence length="275" mass="30062">MRAAVRRSPRRRRPRARANRAVPPSVDRSTGPGPGRRRQRVVARTTGHPPPAPHRGSRRAAACSRCPAPALPYHRRHPPLARAGVTRPARRGLVRRPTRPAARPVRAVRQPLPAHPWAHRPQAPRPVVARTPPPRRPVVRTPLLRRAVIRTPPHPAVIPTPCRRCAVRMPVPRSADPARSNRSNPAVPDRPPTARPPVAAPPARHPTRRGPPEHPPPPGRPASTARRLASCHRPRRACGPTPPSTVTRVPPGVVRARPTPVHPSPPGALPRVPVR</sequence>
<name>A0A328NJ28_9ACTN</name>
<feature type="region of interest" description="Disordered" evidence="1">
    <location>
        <begin position="115"/>
        <end position="137"/>
    </location>
</feature>
<evidence type="ECO:0000313" key="2">
    <source>
        <dbReference type="EMBL" id="RAO28684.1"/>
    </source>
</evidence>
<dbReference type="EMBL" id="PYAG01000037">
    <property type="protein sequence ID" value="RAO28684.1"/>
    <property type="molecule type" value="Genomic_DNA"/>
</dbReference>
<feature type="compositionally biased region" description="Low complexity" evidence="1">
    <location>
        <begin position="19"/>
        <end position="31"/>
    </location>
</feature>
<feature type="compositionally biased region" description="Basic residues" evidence="1">
    <location>
        <begin position="1"/>
        <end position="18"/>
    </location>
</feature>
<proteinExistence type="predicted"/>
<evidence type="ECO:0000313" key="3">
    <source>
        <dbReference type="Proteomes" id="UP000249419"/>
    </source>
</evidence>
<evidence type="ECO:0000256" key="1">
    <source>
        <dbReference type="SAM" id="MobiDB-lite"/>
    </source>
</evidence>
<comment type="caution">
    <text evidence="2">The sequence shown here is derived from an EMBL/GenBank/DDBJ whole genome shotgun (WGS) entry which is preliminary data.</text>
</comment>
<gene>
    <name evidence="2" type="ORF">PSN13_05310</name>
</gene>
<organism evidence="2 3">
    <name type="scientific">Micromonospora saelicesensis</name>
    <dbReference type="NCBI Taxonomy" id="285676"/>
    <lineage>
        <taxon>Bacteria</taxon>
        <taxon>Bacillati</taxon>
        <taxon>Actinomycetota</taxon>
        <taxon>Actinomycetes</taxon>
        <taxon>Micromonosporales</taxon>
        <taxon>Micromonosporaceae</taxon>
        <taxon>Micromonospora</taxon>
    </lineage>
</organism>
<feature type="compositionally biased region" description="Low complexity" evidence="1">
    <location>
        <begin position="244"/>
        <end position="259"/>
    </location>
</feature>
<dbReference type="Proteomes" id="UP000249419">
    <property type="component" value="Unassembled WGS sequence"/>
</dbReference>
<dbReference type="AlphaFoldDB" id="A0A328NJ28"/>
<reference evidence="2 3" key="1">
    <citation type="submission" date="2018-03" db="EMBL/GenBank/DDBJ databases">
        <title>Defining the species Micromonospora saelicesensis and Micromonospora noduli under the framework of genomics.</title>
        <authorList>
            <person name="Riesco R."/>
            <person name="Trujillo M.E."/>
        </authorList>
    </citation>
    <scope>NUCLEOTIDE SEQUENCE [LARGE SCALE GENOMIC DNA]</scope>
    <source>
        <strain evidence="2 3">PSN13</strain>
    </source>
</reference>
<feature type="region of interest" description="Disordered" evidence="1">
    <location>
        <begin position="1"/>
        <end position="64"/>
    </location>
</feature>
<feature type="region of interest" description="Disordered" evidence="1">
    <location>
        <begin position="171"/>
        <end position="275"/>
    </location>
</feature>
<feature type="compositionally biased region" description="Pro residues" evidence="1">
    <location>
        <begin position="188"/>
        <end position="204"/>
    </location>
</feature>
<protein>
    <submittedName>
        <fullName evidence="2">Uncharacterized protein</fullName>
    </submittedName>
</protein>